<dbReference type="Proteomes" id="UP000006001">
    <property type="component" value="Unassembled WGS sequence"/>
</dbReference>
<feature type="region of interest" description="Disordered" evidence="1">
    <location>
        <begin position="1"/>
        <end position="28"/>
    </location>
</feature>
<evidence type="ECO:0000313" key="2">
    <source>
        <dbReference type="EMBL" id="EEZ61293.1"/>
    </source>
</evidence>
<evidence type="ECO:0000313" key="3">
    <source>
        <dbReference type="Proteomes" id="UP000006001"/>
    </source>
</evidence>
<comment type="caution">
    <text evidence="2">The sequence shown here is derived from an EMBL/GenBank/DDBJ whole genome shotgun (WGS) entry which is preliminary data.</text>
</comment>
<dbReference type="STRING" id="649764.HMPREF0762_00629"/>
<organism evidence="2 3">
    <name type="scientific">Slackia exigua (strain ATCC 700122 / DSM 15923 / CIP 105133 / JCM 11022 / KCTC 5966 / S-7)</name>
    <dbReference type="NCBI Taxonomy" id="649764"/>
    <lineage>
        <taxon>Bacteria</taxon>
        <taxon>Bacillati</taxon>
        <taxon>Actinomycetota</taxon>
        <taxon>Coriobacteriia</taxon>
        <taxon>Eggerthellales</taxon>
        <taxon>Eggerthellaceae</taxon>
        <taxon>Slackia</taxon>
    </lineage>
</organism>
<sequence length="108" mass="11735">MASSGTARPSAPLPRNSSPPHPLGSGRAEFPARVLRLARFTHLPHAEPTLPKPLARSSAPACIHRLSRRVQMCRAYACKPSETSQESDKTVALCTFLEDAVRISLCMN</sequence>
<gene>
    <name evidence="2" type="ORF">HMPREF0762_00629</name>
</gene>
<name>D0WFN0_SLAES</name>
<dbReference type="AlphaFoldDB" id="D0WFN0"/>
<protein>
    <submittedName>
        <fullName evidence="2">Uncharacterized protein</fullName>
    </submittedName>
</protein>
<keyword evidence="3" id="KW-1185">Reference proteome</keyword>
<proteinExistence type="predicted"/>
<reference evidence="2" key="1">
    <citation type="submission" date="2009-10" db="EMBL/GenBank/DDBJ databases">
        <authorList>
            <person name="Weinstock G."/>
            <person name="Sodergren E."/>
            <person name="Clifton S."/>
            <person name="Fulton L."/>
            <person name="Fulton B."/>
            <person name="Courtney L."/>
            <person name="Fronick C."/>
            <person name="Harrison M."/>
            <person name="Strong C."/>
            <person name="Farmer C."/>
            <person name="Delahaunty K."/>
            <person name="Markovic C."/>
            <person name="Hall O."/>
            <person name="Minx P."/>
            <person name="Tomlinson C."/>
            <person name="Mitreva M."/>
            <person name="Nelson J."/>
            <person name="Hou S."/>
            <person name="Wollam A."/>
            <person name="Pepin K.H."/>
            <person name="Johnson M."/>
            <person name="Bhonagiri V."/>
            <person name="Nash W.E."/>
            <person name="Warren W."/>
            <person name="Chinwalla A."/>
            <person name="Mardis E.R."/>
            <person name="Wilson R.K."/>
        </authorList>
    </citation>
    <scope>NUCLEOTIDE SEQUENCE [LARGE SCALE GENOMIC DNA]</scope>
    <source>
        <strain evidence="2">ATCC 700122</strain>
    </source>
</reference>
<dbReference type="HOGENOM" id="CLU_2195186_0_0_11"/>
<accession>D0WFN0</accession>
<evidence type="ECO:0000256" key="1">
    <source>
        <dbReference type="SAM" id="MobiDB-lite"/>
    </source>
</evidence>
<dbReference type="EMBL" id="ACUX02000006">
    <property type="protein sequence ID" value="EEZ61293.1"/>
    <property type="molecule type" value="Genomic_DNA"/>
</dbReference>